<dbReference type="Proteomes" id="UP001430990">
    <property type="component" value="Chromosome"/>
</dbReference>
<evidence type="ECO:0000313" key="2">
    <source>
        <dbReference type="Proteomes" id="UP001430990"/>
    </source>
</evidence>
<dbReference type="RefSeq" id="WP_187388023.1">
    <property type="nucleotide sequence ID" value="NZ_CP088100.1"/>
</dbReference>
<name>A0ABY3QDU6_9BRAD</name>
<gene>
    <name evidence="1" type="ORF">BjapCC829_28130</name>
</gene>
<organism evidence="1 2">
    <name type="scientific">Bradyrhizobium barranii</name>
    <dbReference type="NCBI Taxonomy" id="2992140"/>
    <lineage>
        <taxon>Bacteria</taxon>
        <taxon>Pseudomonadati</taxon>
        <taxon>Pseudomonadota</taxon>
        <taxon>Alphaproteobacteria</taxon>
        <taxon>Hyphomicrobiales</taxon>
        <taxon>Nitrobacteraceae</taxon>
        <taxon>Bradyrhizobium</taxon>
    </lineage>
</organism>
<evidence type="ECO:0000313" key="1">
    <source>
        <dbReference type="EMBL" id="UFW83814.1"/>
    </source>
</evidence>
<sequence length="95" mass="10691">MGRKLADGLSYPPRAMRAEQAAAYLSISTRFFYELVDAEKMPPPVKLGTASLWDRRELDAAFDNLKDEPGSESSLLRRLRELEQAHVAKGRSPKD</sequence>
<dbReference type="Gene3D" id="1.10.238.160">
    <property type="match status" value="1"/>
</dbReference>
<accession>A0ABY3QDU6</accession>
<proteinExistence type="predicted"/>
<dbReference type="EMBL" id="CP088100">
    <property type="protein sequence ID" value="UFW83814.1"/>
    <property type="molecule type" value="Genomic_DNA"/>
</dbReference>
<keyword evidence="2" id="KW-1185">Reference proteome</keyword>
<reference evidence="1" key="1">
    <citation type="submission" date="2021-11" db="EMBL/GenBank/DDBJ databases">
        <title>Australian commercial rhizobial inoculants.</title>
        <authorList>
            <person name="Kohlmeier M.G."/>
            <person name="O'Hara G.W."/>
            <person name="Colombi E."/>
            <person name="Ramsay J.P."/>
            <person name="Terpolilli J."/>
        </authorList>
    </citation>
    <scope>NUCLEOTIDE SEQUENCE</scope>
    <source>
        <strain evidence="1">CC829</strain>
    </source>
</reference>
<evidence type="ECO:0008006" key="3">
    <source>
        <dbReference type="Google" id="ProtNLM"/>
    </source>
</evidence>
<protein>
    <recommendedName>
        <fullName evidence="3">AlpA family transcriptional regulator</fullName>
    </recommendedName>
</protein>